<dbReference type="EMBL" id="CP022375">
    <property type="protein sequence ID" value="AXH29440.1"/>
    <property type="molecule type" value="Genomic_DNA"/>
</dbReference>
<sequence length="311" mass="35209">MDNQKALEIKNLTKVYKGGLKAVDDISFEVKKGDFFALLGPNGAGKSTTLGMISSLVNKTSGQIKVFGHDIDTDYIQARKHLGVMTQEINLNIFEKPIDILITQAGFFGIAKKDAFAYAEELLKKVDLYDKRNTQVRFLSGGMKRRLMVVRALIHKPKLLILDEPTAGVDVELRNSLWEMILEFHREGLTIILTTHYLEEAELMCKHIALINKGKLCVNTDMKTFLKSADKHTYIFDLKDKCQQEIKLNLGEVKLIDDYTIEVEVSKGVVLNQIFAELSSKYDLDVLDVRSKAAKLEKLFIEVARNKQVNL</sequence>
<dbReference type="InterPro" id="IPR003439">
    <property type="entry name" value="ABC_transporter-like_ATP-bd"/>
</dbReference>
<dbReference type="GO" id="GO:0005524">
    <property type="term" value="F:ATP binding"/>
    <property type="evidence" value="ECO:0007669"/>
    <property type="project" value="UniProtKB-KW"/>
</dbReference>
<evidence type="ECO:0000256" key="2">
    <source>
        <dbReference type="ARBA" id="ARBA00022741"/>
    </source>
</evidence>
<evidence type="ECO:0000259" key="4">
    <source>
        <dbReference type="PROSITE" id="PS50893"/>
    </source>
</evidence>
<dbReference type="GO" id="GO:0016887">
    <property type="term" value="F:ATP hydrolysis activity"/>
    <property type="evidence" value="ECO:0007669"/>
    <property type="project" value="InterPro"/>
</dbReference>
<organism evidence="5 6">
    <name type="scientific">Francisella opportunistica</name>
    <dbReference type="NCBI Taxonomy" id="2016517"/>
    <lineage>
        <taxon>Bacteria</taxon>
        <taxon>Pseudomonadati</taxon>
        <taxon>Pseudomonadota</taxon>
        <taxon>Gammaproteobacteria</taxon>
        <taxon>Thiotrichales</taxon>
        <taxon>Francisellaceae</taxon>
        <taxon>Francisella</taxon>
    </lineage>
</organism>
<evidence type="ECO:0000256" key="1">
    <source>
        <dbReference type="ARBA" id="ARBA00022448"/>
    </source>
</evidence>
<dbReference type="InterPro" id="IPR003593">
    <property type="entry name" value="AAA+_ATPase"/>
</dbReference>
<protein>
    <submittedName>
        <fullName evidence="5">ABC transporter ATP-binding protein</fullName>
    </submittedName>
</protein>
<dbReference type="SUPFAM" id="SSF52540">
    <property type="entry name" value="P-loop containing nucleoside triphosphate hydrolases"/>
    <property type="match status" value="1"/>
</dbReference>
<proteinExistence type="predicted"/>
<dbReference type="PANTHER" id="PTHR42711">
    <property type="entry name" value="ABC TRANSPORTER ATP-BINDING PROTEIN"/>
    <property type="match status" value="1"/>
</dbReference>
<gene>
    <name evidence="5" type="ORF">CGC43_01990</name>
</gene>
<keyword evidence="1" id="KW-0813">Transport</keyword>
<dbReference type="SMART" id="SM00382">
    <property type="entry name" value="AAA"/>
    <property type="match status" value="1"/>
</dbReference>
<evidence type="ECO:0000256" key="3">
    <source>
        <dbReference type="ARBA" id="ARBA00022840"/>
    </source>
</evidence>
<keyword evidence="3 5" id="KW-0067">ATP-binding</keyword>
<keyword evidence="6" id="KW-1185">Reference proteome</keyword>
<dbReference type="PANTHER" id="PTHR42711:SF15">
    <property type="entry name" value="ABC-TYPE MULTIDRUG TRANSPORT SYSTEM, ATPASE COMPONENT"/>
    <property type="match status" value="1"/>
</dbReference>
<name>A0A345JQ44_9GAMM</name>
<dbReference type="AlphaFoldDB" id="A0A345JQ44"/>
<dbReference type="OrthoDB" id="5560252at2"/>
<dbReference type="KEGG" id="foo:CGC45_01970"/>
<reference evidence="5 6" key="1">
    <citation type="submission" date="2017-07" db="EMBL/GenBank/DDBJ databases">
        <title>Complete genome sequences and comparative analysis of the novel pathogen Francisella opportunistica.</title>
        <authorList>
            <person name="Dietrich E.A."/>
            <person name="Kingry L.C."/>
            <person name="Petersen J.M."/>
        </authorList>
    </citation>
    <scope>NUCLEOTIDE SEQUENCE [LARGE SCALE GENOMIC DNA]</scope>
    <source>
        <strain evidence="5 6">14-2155</strain>
    </source>
</reference>
<feature type="domain" description="ABC transporter" evidence="4">
    <location>
        <begin position="7"/>
        <end position="238"/>
    </location>
</feature>
<keyword evidence="2" id="KW-0547">Nucleotide-binding</keyword>
<dbReference type="CDD" id="cd03263">
    <property type="entry name" value="ABC_subfamily_A"/>
    <property type="match status" value="1"/>
</dbReference>
<dbReference type="InterPro" id="IPR027417">
    <property type="entry name" value="P-loop_NTPase"/>
</dbReference>
<dbReference type="Gene3D" id="3.40.50.300">
    <property type="entry name" value="P-loop containing nucleotide triphosphate hydrolases"/>
    <property type="match status" value="1"/>
</dbReference>
<dbReference type="PROSITE" id="PS00211">
    <property type="entry name" value="ABC_TRANSPORTER_1"/>
    <property type="match status" value="1"/>
</dbReference>
<dbReference type="InterPro" id="IPR050763">
    <property type="entry name" value="ABC_transporter_ATP-binding"/>
</dbReference>
<evidence type="ECO:0000313" key="6">
    <source>
        <dbReference type="Proteomes" id="UP000253862"/>
    </source>
</evidence>
<dbReference type="Pfam" id="PF00005">
    <property type="entry name" value="ABC_tran"/>
    <property type="match status" value="1"/>
</dbReference>
<dbReference type="Proteomes" id="UP000253862">
    <property type="component" value="Chromosome"/>
</dbReference>
<evidence type="ECO:0000313" key="5">
    <source>
        <dbReference type="EMBL" id="AXH29440.1"/>
    </source>
</evidence>
<dbReference type="InterPro" id="IPR017871">
    <property type="entry name" value="ABC_transporter-like_CS"/>
</dbReference>
<dbReference type="PROSITE" id="PS50893">
    <property type="entry name" value="ABC_TRANSPORTER_2"/>
    <property type="match status" value="1"/>
</dbReference>
<accession>A0A345JQ44</accession>
<dbReference type="RefSeq" id="WP_071628726.1">
    <property type="nucleotide sequence ID" value="NZ_CP022375.1"/>
</dbReference>